<dbReference type="PROSITE" id="PS51996">
    <property type="entry name" value="TR_MART"/>
    <property type="match status" value="1"/>
</dbReference>
<proteinExistence type="predicted"/>
<protein>
    <submittedName>
        <fullName evidence="2">Minor capsid protein</fullName>
    </submittedName>
</protein>
<evidence type="ECO:0000313" key="2">
    <source>
        <dbReference type="EMBL" id="DAD85266.1"/>
    </source>
</evidence>
<organism evidence="2">
    <name type="scientific">Myoviridae sp. ctk251</name>
    <dbReference type="NCBI Taxonomy" id="2826689"/>
    <lineage>
        <taxon>Viruses</taxon>
        <taxon>Duplodnaviria</taxon>
        <taxon>Heunggongvirae</taxon>
        <taxon>Uroviricota</taxon>
        <taxon>Caudoviricetes</taxon>
    </lineage>
</organism>
<dbReference type="EMBL" id="BK014979">
    <property type="protein sequence ID" value="DAD85266.1"/>
    <property type="molecule type" value="Genomic_DNA"/>
</dbReference>
<dbReference type="Pfam" id="PF03496">
    <property type="entry name" value="ADPrib_exo_Tox"/>
    <property type="match status" value="1"/>
</dbReference>
<evidence type="ECO:0000259" key="1">
    <source>
        <dbReference type="Pfam" id="PF03496"/>
    </source>
</evidence>
<sequence length="493" mass="56448">MKEQLAKDERFNKELDRAYQVAIDNINKEIQANIDKIGGVQNLVTASQMAEYERLAKQAVDHANELMKAGHKVTRKDFSPEVNARLKVYNATMRVNQLELMKSKIAVHNLNLGMDIQAKIADKLYDDYIKEMERQAGILGLSAKNASLWTDREVMNLISVQSANGVFSQRIWANTDVLKAKLDGILATGIIRGSNPREMARYLRDQVSDTFKNAVYASERLARTESARVQHKAQVKSLKDNGYDFCKWHLEPGACKICIGIREDATRYGLGVYRTEDVPDIPVHPNCRCAISAYWVDEDKYAEWQLDKGLLTDDDHPLTSEKMEKIIGFDKVAALKQYMSAESYLLNDCLRNDVKLSDDQQKLVNNLDEALAKLPKYRSDKPVSRDFSYSFSLQGEEDAKEYVEKWEKQGYYQDKAYISTSKGHYAEGDELIHMIIGKYHSGVDLSHIDESIGVNDKESEVLFARNTRFKFINSYYDTMNERYVVFVEEINND</sequence>
<reference evidence="2" key="1">
    <citation type="journal article" date="2021" name="Proc. Natl. Acad. Sci. U.S.A.">
        <title>A Catalog of Tens of Thousands of Viruses from Human Metagenomes Reveals Hidden Associations with Chronic Diseases.</title>
        <authorList>
            <person name="Tisza M.J."/>
            <person name="Buck C.B."/>
        </authorList>
    </citation>
    <scope>NUCLEOTIDE SEQUENCE</scope>
    <source>
        <strain evidence="2">Ctk251</strain>
    </source>
</reference>
<dbReference type="SUPFAM" id="SSF56399">
    <property type="entry name" value="ADP-ribosylation"/>
    <property type="match status" value="1"/>
</dbReference>
<accession>A0A8S5MSW1</accession>
<dbReference type="GO" id="GO:0005576">
    <property type="term" value="C:extracellular region"/>
    <property type="evidence" value="ECO:0007669"/>
    <property type="project" value="InterPro"/>
</dbReference>
<feature type="domain" description="ADP ribosyltransferase" evidence="1">
    <location>
        <begin position="331"/>
        <end position="481"/>
    </location>
</feature>
<name>A0A8S5MSW1_9CAUD</name>
<dbReference type="Gene3D" id="3.90.176.10">
    <property type="entry name" value="Toxin ADP-ribosyltransferase, Chain A, domain 1"/>
    <property type="match status" value="1"/>
</dbReference>
<dbReference type="InterPro" id="IPR003540">
    <property type="entry name" value="ADP-ribosyltransferase"/>
</dbReference>